<dbReference type="Pfam" id="PF04199">
    <property type="entry name" value="Cyclase"/>
    <property type="match status" value="1"/>
</dbReference>
<evidence type="ECO:0008006" key="4">
    <source>
        <dbReference type="Google" id="ProtNLM"/>
    </source>
</evidence>
<proteinExistence type="inferred from homology"/>
<protein>
    <recommendedName>
        <fullName evidence="4">Cyclase</fullName>
    </recommendedName>
</protein>
<reference evidence="2 3" key="1">
    <citation type="submission" date="2016-03" db="EMBL/GenBank/DDBJ databases">
        <title>Draft genome sequence of the Fonsecaea monophora CBS 269.37.</title>
        <authorList>
            <person name="Bombassaro A."/>
            <person name="Vinicius W.A."/>
            <person name="De Hoog S."/>
            <person name="Sun J."/>
            <person name="Souza E.M."/>
            <person name="Raittz R.T."/>
            <person name="Costa F."/>
            <person name="Leao A.C."/>
            <person name="Tadra-Sfeir M.Z."/>
            <person name="Baura V."/>
            <person name="Balsanelli E."/>
            <person name="Pedrosa F.O."/>
            <person name="Moreno L.F."/>
            <person name="Steffens M.B."/>
            <person name="Xi L."/>
            <person name="Bocca A.L."/>
            <person name="Felipe M.S."/>
            <person name="Teixeira M."/>
            <person name="Telles Filho F.Q."/>
            <person name="Azevedo C.M."/>
            <person name="Gomes R."/>
            <person name="Vicente V.A."/>
        </authorList>
    </citation>
    <scope>NUCLEOTIDE SEQUENCE [LARGE SCALE GENOMIC DNA]</scope>
    <source>
        <strain evidence="2 3">CBS 269.37</strain>
    </source>
</reference>
<dbReference type="SUPFAM" id="SSF102198">
    <property type="entry name" value="Putative cyclase"/>
    <property type="match status" value="1"/>
</dbReference>
<name>A0A177FI67_9EURO</name>
<evidence type="ECO:0000313" key="2">
    <source>
        <dbReference type="EMBL" id="OAG43898.1"/>
    </source>
</evidence>
<evidence type="ECO:0000256" key="1">
    <source>
        <dbReference type="ARBA" id="ARBA00007865"/>
    </source>
</evidence>
<sequence length="344" mass="38635">MSFDPDSDSLPKRAELPDIPGAPKGAAWFWGKDDELGRLNLLTPRRRREAAKLVESGETVNLDWPLNLPNPPAFGREPFEWKVKSLGPAGNDDLYQMNSQSGSQWDGFRHVSIANGGGYVFYNNLTQDEIMNTTRCGIQAWADHGIVGRGVLIDYWSYALQNNKKYDPNETHPISTSELLACAKAQGLTFQYGDILMIRTGWIDNYQRLDQDSRASIAKGTGVYDFKFVGVEVSEEMVDFLHDNYFAAVASDSPAFESWPTPYDWNHHLYLLPRWGCPIGEMWDFEKLADACKRHGRYHFFFVSSPSNVPGKALSPAQRLESISLTFSHFPGGVGSHPNAMAIF</sequence>
<dbReference type="OrthoDB" id="5396at2759"/>
<dbReference type="GO" id="GO:0019441">
    <property type="term" value="P:L-tryptophan catabolic process to kynurenine"/>
    <property type="evidence" value="ECO:0007669"/>
    <property type="project" value="InterPro"/>
</dbReference>
<comment type="similarity">
    <text evidence="1">Belongs to the Cyclase 1 superfamily.</text>
</comment>
<dbReference type="GO" id="GO:0004061">
    <property type="term" value="F:arylformamidase activity"/>
    <property type="evidence" value="ECO:0007669"/>
    <property type="project" value="InterPro"/>
</dbReference>
<dbReference type="InterPro" id="IPR037175">
    <property type="entry name" value="KFase_sf"/>
</dbReference>
<dbReference type="PANTHER" id="PTHR34861">
    <property type="match status" value="1"/>
</dbReference>
<gene>
    <name evidence="2" type="ORF">AYO21_01750</name>
</gene>
<evidence type="ECO:0000313" key="3">
    <source>
        <dbReference type="Proteomes" id="UP000077002"/>
    </source>
</evidence>
<dbReference type="InterPro" id="IPR007325">
    <property type="entry name" value="KFase/CYL"/>
</dbReference>
<dbReference type="PANTHER" id="PTHR34861:SF10">
    <property type="entry name" value="CYCLASE"/>
    <property type="match status" value="1"/>
</dbReference>
<keyword evidence="3" id="KW-1185">Reference proteome</keyword>
<accession>A0A177FI67</accession>
<dbReference type="EMBL" id="LVKK01000007">
    <property type="protein sequence ID" value="OAG43898.1"/>
    <property type="molecule type" value="Genomic_DNA"/>
</dbReference>
<comment type="caution">
    <text evidence="2">The sequence shown here is derived from an EMBL/GenBank/DDBJ whole genome shotgun (WGS) entry which is preliminary data.</text>
</comment>
<dbReference type="RefSeq" id="XP_022515850.1">
    <property type="nucleotide sequence ID" value="XM_022651732.1"/>
</dbReference>
<dbReference type="Proteomes" id="UP000077002">
    <property type="component" value="Unassembled WGS sequence"/>
</dbReference>
<dbReference type="AlphaFoldDB" id="A0A177FI67"/>
<dbReference type="Gene3D" id="3.50.30.50">
    <property type="entry name" value="Putative cyclase"/>
    <property type="match status" value="1"/>
</dbReference>
<dbReference type="GeneID" id="34596928"/>
<organism evidence="2 3">
    <name type="scientific">Fonsecaea monophora</name>
    <dbReference type="NCBI Taxonomy" id="254056"/>
    <lineage>
        <taxon>Eukaryota</taxon>
        <taxon>Fungi</taxon>
        <taxon>Dikarya</taxon>
        <taxon>Ascomycota</taxon>
        <taxon>Pezizomycotina</taxon>
        <taxon>Eurotiomycetes</taxon>
        <taxon>Chaetothyriomycetidae</taxon>
        <taxon>Chaetothyriales</taxon>
        <taxon>Herpotrichiellaceae</taxon>
        <taxon>Fonsecaea</taxon>
    </lineage>
</organism>